<protein>
    <submittedName>
        <fullName evidence="1">Uncharacterized protein</fullName>
    </submittedName>
</protein>
<dbReference type="InterPro" id="IPR015943">
    <property type="entry name" value="WD40/YVTN_repeat-like_dom_sf"/>
</dbReference>
<dbReference type="Proteomes" id="UP000015241">
    <property type="component" value="Unassembled WGS sequence"/>
</dbReference>
<accession>S8EEV2</accession>
<dbReference type="InterPro" id="IPR036322">
    <property type="entry name" value="WD40_repeat_dom_sf"/>
</dbReference>
<dbReference type="AlphaFoldDB" id="S8EEV2"/>
<dbReference type="STRING" id="743788.S8EEV2"/>
<dbReference type="HOGENOM" id="CLU_1320914_0_0_1"/>
<dbReference type="Gene3D" id="2.130.10.10">
    <property type="entry name" value="YVTN repeat-like/Quinoprotein amine dehydrogenase"/>
    <property type="match status" value="1"/>
</dbReference>
<dbReference type="InParanoid" id="S8EEV2"/>
<gene>
    <name evidence="1" type="ORF">FOMPIDRAFT_1115295</name>
</gene>
<dbReference type="eggNOG" id="ENOG502SC03">
    <property type="taxonomic scope" value="Eukaryota"/>
</dbReference>
<keyword evidence="2" id="KW-1185">Reference proteome</keyword>
<organism evidence="1 2">
    <name type="scientific">Fomitopsis schrenkii</name>
    <name type="common">Brown rot fungus</name>
    <dbReference type="NCBI Taxonomy" id="2126942"/>
    <lineage>
        <taxon>Eukaryota</taxon>
        <taxon>Fungi</taxon>
        <taxon>Dikarya</taxon>
        <taxon>Basidiomycota</taxon>
        <taxon>Agaricomycotina</taxon>
        <taxon>Agaricomycetes</taxon>
        <taxon>Polyporales</taxon>
        <taxon>Fomitopsis</taxon>
    </lineage>
</organism>
<dbReference type="OrthoDB" id="1897642at2759"/>
<sequence>MTVHLWTLRHTDDGFQAHSRRLRVRHLQGVQSLAYRSIDNTLLSCGGSSIYSTDISVDQQTKPVKVTDGRLLQIHVHPQNPQVVVLEADQIENQVLVYDTRKGGFRHQPTLQFGHRSNPNAEHNTRFLKGSTLNSFFARPYNENDKGVVRVWDYRKATAVVACFKEEHSAPVVHAVLSGSDLLAYGGSSVTIWKTRSGPGQTSRDSPL</sequence>
<dbReference type="EMBL" id="KE504129">
    <property type="protein sequence ID" value="EPT03562.1"/>
    <property type="molecule type" value="Genomic_DNA"/>
</dbReference>
<name>S8EEV2_FOMSC</name>
<evidence type="ECO:0000313" key="1">
    <source>
        <dbReference type="EMBL" id="EPT03562.1"/>
    </source>
</evidence>
<evidence type="ECO:0000313" key="2">
    <source>
        <dbReference type="Proteomes" id="UP000015241"/>
    </source>
</evidence>
<dbReference type="SUPFAM" id="SSF50978">
    <property type="entry name" value="WD40 repeat-like"/>
    <property type="match status" value="1"/>
</dbReference>
<reference evidence="1 2" key="1">
    <citation type="journal article" date="2012" name="Science">
        <title>The Paleozoic origin of enzymatic lignin decomposition reconstructed from 31 fungal genomes.</title>
        <authorList>
            <person name="Floudas D."/>
            <person name="Binder M."/>
            <person name="Riley R."/>
            <person name="Barry K."/>
            <person name="Blanchette R.A."/>
            <person name="Henrissat B."/>
            <person name="Martinez A.T."/>
            <person name="Otillar R."/>
            <person name="Spatafora J.W."/>
            <person name="Yadav J.S."/>
            <person name="Aerts A."/>
            <person name="Benoit I."/>
            <person name="Boyd A."/>
            <person name="Carlson A."/>
            <person name="Copeland A."/>
            <person name="Coutinho P.M."/>
            <person name="de Vries R.P."/>
            <person name="Ferreira P."/>
            <person name="Findley K."/>
            <person name="Foster B."/>
            <person name="Gaskell J."/>
            <person name="Glotzer D."/>
            <person name="Gorecki P."/>
            <person name="Heitman J."/>
            <person name="Hesse C."/>
            <person name="Hori C."/>
            <person name="Igarashi K."/>
            <person name="Jurgens J.A."/>
            <person name="Kallen N."/>
            <person name="Kersten P."/>
            <person name="Kohler A."/>
            <person name="Kuees U."/>
            <person name="Kumar T.K.A."/>
            <person name="Kuo A."/>
            <person name="LaButti K."/>
            <person name="Larrondo L.F."/>
            <person name="Lindquist E."/>
            <person name="Ling A."/>
            <person name="Lombard V."/>
            <person name="Lucas S."/>
            <person name="Lundell T."/>
            <person name="Martin R."/>
            <person name="McLaughlin D.J."/>
            <person name="Morgenstern I."/>
            <person name="Morin E."/>
            <person name="Murat C."/>
            <person name="Nagy L.G."/>
            <person name="Nolan M."/>
            <person name="Ohm R.A."/>
            <person name="Patyshakuliyeva A."/>
            <person name="Rokas A."/>
            <person name="Ruiz-Duenas F.J."/>
            <person name="Sabat G."/>
            <person name="Salamov A."/>
            <person name="Samejima M."/>
            <person name="Schmutz J."/>
            <person name="Slot J.C."/>
            <person name="St John F."/>
            <person name="Stenlid J."/>
            <person name="Sun H."/>
            <person name="Sun S."/>
            <person name="Syed K."/>
            <person name="Tsang A."/>
            <person name="Wiebenga A."/>
            <person name="Young D."/>
            <person name="Pisabarro A."/>
            <person name="Eastwood D.C."/>
            <person name="Martin F."/>
            <person name="Cullen D."/>
            <person name="Grigoriev I.V."/>
            <person name="Hibbett D.S."/>
        </authorList>
    </citation>
    <scope>NUCLEOTIDE SEQUENCE</scope>
    <source>
        <strain evidence="2">FP-58527</strain>
    </source>
</reference>
<proteinExistence type="predicted"/>